<reference evidence="2 3" key="1">
    <citation type="submission" date="2021-04" db="EMBL/GenBank/DDBJ databases">
        <title>Genome analysis of Polyangium sp.</title>
        <authorList>
            <person name="Li Y."/>
            <person name="Wang J."/>
        </authorList>
    </citation>
    <scope>NUCLEOTIDE SEQUENCE [LARGE SCALE GENOMIC DNA]</scope>
    <source>
        <strain evidence="2 3">SDU14</strain>
    </source>
</reference>
<keyword evidence="3" id="KW-1185">Reference proteome</keyword>
<comment type="caution">
    <text evidence="2">The sequence shown here is derived from an EMBL/GenBank/DDBJ whole genome shotgun (WGS) entry which is preliminary data.</text>
</comment>
<keyword evidence="2" id="KW-0067">ATP-binding</keyword>
<dbReference type="Pfam" id="PF13191">
    <property type="entry name" value="AAA_16"/>
    <property type="match status" value="1"/>
</dbReference>
<dbReference type="Proteomes" id="UP001151081">
    <property type="component" value="Unassembled WGS sequence"/>
</dbReference>
<protein>
    <submittedName>
        <fullName evidence="2">ATP-binding protein</fullName>
    </submittedName>
</protein>
<sequence>MPPSRVNAAWLQPISTDPGLLVNREEELDDLVRRLDELREAQLRDAHFLITGARGVGKSIFTRAALARFEQKFPDHAVCLTVDSRGLRYRPFLNRFANALVEGIKPRAERFKRLGIARVLEQLALFANHSQINRTQTDTISRRYGADATLGADLLLKLQSKLTWEETRSVGQTVQLSLTVTDELLHAAITATLERLAEDDSRWMVVVFFDDLDQALPTDHEEDVAMLFRHVLDLRPCISLVHFRTEALVENVAREATEKIDLKPLTSEVLFELVRRRLEAATETVRKQFPLDTDWSAVHRLAACTGNPLVFLKWVHGLMRSQLWPPLESWKDPGNLARLVFTADPFNGADPELVRRLAETVDRCDGGRPQATLLREDLLRGCAKTDPGKAPGLTEQETDDLVKLQVLLPKHRFQPTLGYRMQPVLDLLRPSVRDKL</sequence>
<dbReference type="Gene3D" id="3.40.50.300">
    <property type="entry name" value="P-loop containing nucleotide triphosphate hydrolases"/>
    <property type="match status" value="1"/>
</dbReference>
<dbReference type="InterPro" id="IPR027417">
    <property type="entry name" value="P-loop_NTPase"/>
</dbReference>
<dbReference type="SUPFAM" id="SSF52540">
    <property type="entry name" value="P-loop containing nucleoside triphosphate hydrolases"/>
    <property type="match status" value="1"/>
</dbReference>
<evidence type="ECO:0000313" key="3">
    <source>
        <dbReference type="Proteomes" id="UP001151081"/>
    </source>
</evidence>
<feature type="domain" description="Orc1-like AAA ATPase" evidence="1">
    <location>
        <begin position="21"/>
        <end position="230"/>
    </location>
</feature>
<gene>
    <name evidence="2" type="ORF">KEG57_28150</name>
</gene>
<evidence type="ECO:0000259" key="1">
    <source>
        <dbReference type="Pfam" id="PF13191"/>
    </source>
</evidence>
<dbReference type="RefSeq" id="WP_272425725.1">
    <property type="nucleotide sequence ID" value="NZ_JAGTJJ010000020.1"/>
</dbReference>
<keyword evidence="2" id="KW-0547">Nucleotide-binding</keyword>
<proteinExistence type="predicted"/>
<organism evidence="2 3">
    <name type="scientific">Polyangium jinanense</name>
    <dbReference type="NCBI Taxonomy" id="2829994"/>
    <lineage>
        <taxon>Bacteria</taxon>
        <taxon>Pseudomonadati</taxon>
        <taxon>Myxococcota</taxon>
        <taxon>Polyangia</taxon>
        <taxon>Polyangiales</taxon>
        <taxon>Polyangiaceae</taxon>
        <taxon>Polyangium</taxon>
    </lineage>
</organism>
<dbReference type="GO" id="GO:0005524">
    <property type="term" value="F:ATP binding"/>
    <property type="evidence" value="ECO:0007669"/>
    <property type="project" value="UniProtKB-KW"/>
</dbReference>
<dbReference type="AlphaFoldDB" id="A0A9X4AUA6"/>
<evidence type="ECO:0000313" key="2">
    <source>
        <dbReference type="EMBL" id="MDC3984411.1"/>
    </source>
</evidence>
<name>A0A9X4AUA6_9BACT</name>
<dbReference type="InterPro" id="IPR041664">
    <property type="entry name" value="AAA_16"/>
</dbReference>
<dbReference type="EMBL" id="JAGTJJ010000020">
    <property type="protein sequence ID" value="MDC3984411.1"/>
    <property type="molecule type" value="Genomic_DNA"/>
</dbReference>
<accession>A0A9X4AUA6</accession>